<dbReference type="InterPro" id="IPR001711">
    <property type="entry name" value="PLipase_C_Pinositol-sp_Y"/>
</dbReference>
<dbReference type="PRINTS" id="PR00390">
    <property type="entry name" value="PHPHLIPASEC"/>
</dbReference>
<dbReference type="OrthoDB" id="306690at2759"/>
<evidence type="ECO:0000256" key="1">
    <source>
        <dbReference type="RuleBase" id="RU369095"/>
    </source>
</evidence>
<dbReference type="GO" id="GO:0004435">
    <property type="term" value="F:phosphatidylinositol-4,5-bisphosphate phospholipase C activity"/>
    <property type="evidence" value="ECO:0007669"/>
    <property type="project" value="InterPro"/>
</dbReference>
<dbReference type="InterPro" id="IPR045168">
    <property type="entry name" value="YTH_prot"/>
</dbReference>
<reference evidence="3 4" key="1">
    <citation type="submission" date="2020-10" db="EMBL/GenBank/DDBJ databases">
        <title>The Coptis chinensis genome and diversification of protoberbering-type alkaloids.</title>
        <authorList>
            <person name="Wang B."/>
            <person name="Shu S."/>
            <person name="Song C."/>
            <person name="Liu Y."/>
        </authorList>
    </citation>
    <scope>NUCLEOTIDE SEQUENCE [LARGE SCALE GENOMIC DNA]</scope>
    <source>
        <strain evidence="3">HL-2020</strain>
        <tissue evidence="3">Leaf</tissue>
    </source>
</reference>
<feature type="domain" description="PI-PLC Y-box" evidence="2">
    <location>
        <begin position="31"/>
        <end position="89"/>
    </location>
</feature>
<dbReference type="InterPro" id="IPR001192">
    <property type="entry name" value="PI-PLC_fam"/>
</dbReference>
<dbReference type="GO" id="GO:1990247">
    <property type="term" value="F:N6-methyladenosine-containing RNA reader activity"/>
    <property type="evidence" value="ECO:0007669"/>
    <property type="project" value="UniProtKB-UniRule"/>
</dbReference>
<dbReference type="GO" id="GO:0005737">
    <property type="term" value="C:cytoplasm"/>
    <property type="evidence" value="ECO:0007669"/>
    <property type="project" value="TreeGrafter"/>
</dbReference>
<dbReference type="GO" id="GO:0003729">
    <property type="term" value="F:mRNA binding"/>
    <property type="evidence" value="ECO:0007669"/>
    <property type="project" value="UniProtKB-UniRule"/>
</dbReference>
<dbReference type="GO" id="GO:0006629">
    <property type="term" value="P:lipid metabolic process"/>
    <property type="evidence" value="ECO:0007669"/>
    <property type="project" value="InterPro"/>
</dbReference>
<dbReference type="InterPro" id="IPR017946">
    <property type="entry name" value="PLC-like_Pdiesterase_TIM-brl"/>
</dbReference>
<comment type="similarity">
    <text evidence="1">Belongs to the YTHDF family.</text>
</comment>
<dbReference type="AlphaFoldDB" id="A0A835H3R4"/>
<comment type="function">
    <text evidence="1">Specifically recognizes and binds N6-methyladenosine (m6A)-containing RNAs, and regulates mRNA stability. M6A is a modification present at internal sites of mRNAs and some non-coding RNAs and plays a role in mRNA stability and processing.</text>
</comment>
<dbReference type="SUPFAM" id="SSF51695">
    <property type="entry name" value="PLC-like phosphodiesterases"/>
    <property type="match status" value="1"/>
</dbReference>
<dbReference type="EMBL" id="JADFTS010000008">
    <property type="protein sequence ID" value="KAF9591117.1"/>
    <property type="molecule type" value="Genomic_DNA"/>
</dbReference>
<keyword evidence="1" id="KW-0694">RNA-binding</keyword>
<dbReference type="Proteomes" id="UP000631114">
    <property type="component" value="Unassembled WGS sequence"/>
</dbReference>
<dbReference type="PANTHER" id="PTHR12357">
    <property type="entry name" value="YTH YT521-B HOMOLOGY DOMAIN-CONTAINING"/>
    <property type="match status" value="1"/>
</dbReference>
<evidence type="ECO:0000313" key="4">
    <source>
        <dbReference type="Proteomes" id="UP000631114"/>
    </source>
</evidence>
<dbReference type="Pfam" id="PF00387">
    <property type="entry name" value="PI-PLC-Y"/>
    <property type="match status" value="1"/>
</dbReference>
<dbReference type="Gene3D" id="3.20.20.190">
    <property type="entry name" value="Phosphatidylinositol (PI) phosphodiesterase"/>
    <property type="match status" value="1"/>
</dbReference>
<sequence length="224" mass="25601">MSLCINGNANSVKNISASETSPVVSLISDGDDKNNNSTVVIRRDNYNLPDFPTKNLLRVYSKGTRFNSSNYNPMIGWMHGAQMVAFNMQVNASGQFCGVAEMIGRVDFNKNMDFWQQDKWNGVFPFHLSFLQIRFPQGMNMLNVFKNDLLKTSILDDFTFYESRQKAMQDKRIRAPTPHLAPLQDCVAAMRLYKRMRAQNHPREEFTTSTRGLILFAVPQSMIP</sequence>
<name>A0A835H3R4_9MAGN</name>
<dbReference type="PROSITE" id="PS50008">
    <property type="entry name" value="PIPLC_Y_DOMAIN"/>
    <property type="match status" value="1"/>
</dbReference>
<dbReference type="GO" id="GO:0035556">
    <property type="term" value="P:intracellular signal transduction"/>
    <property type="evidence" value="ECO:0007669"/>
    <property type="project" value="InterPro"/>
</dbReference>
<proteinExistence type="inferred from homology"/>
<protein>
    <recommendedName>
        <fullName evidence="1">YTH domain-containing family protein</fullName>
    </recommendedName>
</protein>
<dbReference type="SMART" id="SM00149">
    <property type="entry name" value="PLCYc"/>
    <property type="match status" value="1"/>
</dbReference>
<gene>
    <name evidence="3" type="ORF">IFM89_002072</name>
</gene>
<evidence type="ECO:0000313" key="3">
    <source>
        <dbReference type="EMBL" id="KAF9591117.1"/>
    </source>
</evidence>
<keyword evidence="4" id="KW-1185">Reference proteome</keyword>
<dbReference type="GO" id="GO:0061157">
    <property type="term" value="P:mRNA destabilization"/>
    <property type="evidence" value="ECO:0007669"/>
    <property type="project" value="TreeGrafter"/>
</dbReference>
<comment type="caution">
    <text evidence="3">The sequence shown here is derived from an EMBL/GenBank/DDBJ whole genome shotgun (WGS) entry which is preliminary data.</text>
</comment>
<organism evidence="3 4">
    <name type="scientific">Coptis chinensis</name>
    <dbReference type="NCBI Taxonomy" id="261450"/>
    <lineage>
        <taxon>Eukaryota</taxon>
        <taxon>Viridiplantae</taxon>
        <taxon>Streptophyta</taxon>
        <taxon>Embryophyta</taxon>
        <taxon>Tracheophyta</taxon>
        <taxon>Spermatophyta</taxon>
        <taxon>Magnoliopsida</taxon>
        <taxon>Ranunculales</taxon>
        <taxon>Ranunculaceae</taxon>
        <taxon>Coptidoideae</taxon>
        <taxon>Coptis</taxon>
    </lineage>
</organism>
<evidence type="ECO:0000259" key="2">
    <source>
        <dbReference type="PROSITE" id="PS50008"/>
    </source>
</evidence>
<dbReference type="PANTHER" id="PTHR12357:SF127">
    <property type="entry name" value="YTH DOMAIN-CONTAINING FAMILY PROTEIN"/>
    <property type="match status" value="1"/>
</dbReference>
<accession>A0A835H3R4</accession>